<evidence type="ECO:0000259" key="2">
    <source>
        <dbReference type="Pfam" id="PF18902"/>
    </source>
</evidence>
<accession>A0A0F9K3H5</accession>
<dbReference type="AlphaFoldDB" id="A0A0F9K3H5"/>
<feature type="transmembrane region" description="Helical" evidence="1">
    <location>
        <begin position="139"/>
        <end position="162"/>
    </location>
</feature>
<protein>
    <recommendedName>
        <fullName evidence="2">DUF5658 domain-containing protein</fullName>
    </recommendedName>
</protein>
<gene>
    <name evidence="3" type="ORF">LCGC14_1453250</name>
</gene>
<proteinExistence type="predicted"/>
<reference evidence="3" key="1">
    <citation type="journal article" date="2015" name="Nature">
        <title>Complex archaea that bridge the gap between prokaryotes and eukaryotes.</title>
        <authorList>
            <person name="Spang A."/>
            <person name="Saw J.H."/>
            <person name="Jorgensen S.L."/>
            <person name="Zaremba-Niedzwiedzka K."/>
            <person name="Martijn J."/>
            <person name="Lind A.E."/>
            <person name="van Eijk R."/>
            <person name="Schleper C."/>
            <person name="Guy L."/>
            <person name="Ettema T.J."/>
        </authorList>
    </citation>
    <scope>NUCLEOTIDE SEQUENCE</scope>
</reference>
<keyword evidence="1" id="KW-1133">Transmembrane helix</keyword>
<sequence length="175" mass="21010">MIFRKKDFNIRIFVFYFNFLIIVIVSILRTLDIYFTYRGIDEGWFIEGNPLYSPFINNSLFIFLVFIIATIILILINISLHKMYYKLNFANSFFLVFLTIIQSQLIIIHLYFRHMNMGEPFILSGYNITLEYSRFLFGYYSSFILLGILIFSVLFLVFYNLIEHFREKGTIKVRS</sequence>
<feature type="transmembrane region" description="Helical" evidence="1">
    <location>
        <begin position="12"/>
        <end position="35"/>
    </location>
</feature>
<dbReference type="InterPro" id="IPR043717">
    <property type="entry name" value="DUF5658"/>
</dbReference>
<organism evidence="3">
    <name type="scientific">marine sediment metagenome</name>
    <dbReference type="NCBI Taxonomy" id="412755"/>
    <lineage>
        <taxon>unclassified sequences</taxon>
        <taxon>metagenomes</taxon>
        <taxon>ecological metagenomes</taxon>
    </lineage>
</organism>
<feature type="domain" description="DUF5658" evidence="2">
    <location>
        <begin position="24"/>
        <end position="111"/>
    </location>
</feature>
<feature type="transmembrane region" description="Helical" evidence="1">
    <location>
        <begin position="55"/>
        <end position="80"/>
    </location>
</feature>
<evidence type="ECO:0000313" key="3">
    <source>
        <dbReference type="EMBL" id="KKM69201.1"/>
    </source>
</evidence>
<keyword evidence="1" id="KW-0472">Membrane</keyword>
<dbReference type="Pfam" id="PF18902">
    <property type="entry name" value="DUF5658"/>
    <property type="match status" value="1"/>
</dbReference>
<evidence type="ECO:0000256" key="1">
    <source>
        <dbReference type="SAM" id="Phobius"/>
    </source>
</evidence>
<feature type="transmembrane region" description="Helical" evidence="1">
    <location>
        <begin position="92"/>
        <end position="112"/>
    </location>
</feature>
<keyword evidence="1" id="KW-0812">Transmembrane</keyword>
<name>A0A0F9K3H5_9ZZZZ</name>
<comment type="caution">
    <text evidence="3">The sequence shown here is derived from an EMBL/GenBank/DDBJ whole genome shotgun (WGS) entry which is preliminary data.</text>
</comment>
<dbReference type="EMBL" id="LAZR01010030">
    <property type="protein sequence ID" value="KKM69201.1"/>
    <property type="molecule type" value="Genomic_DNA"/>
</dbReference>